<keyword evidence="3" id="KW-0963">Cytoplasm</keyword>
<evidence type="ECO:0000256" key="8">
    <source>
        <dbReference type="ARBA" id="ARBA00023242"/>
    </source>
</evidence>
<evidence type="ECO:0000256" key="5">
    <source>
        <dbReference type="ARBA" id="ARBA00023015"/>
    </source>
</evidence>
<keyword evidence="8" id="KW-0539">Nucleus</keyword>
<dbReference type="GO" id="GO:0033173">
    <property type="term" value="P:calcineurin-NFAT signaling cascade"/>
    <property type="evidence" value="ECO:0007669"/>
    <property type="project" value="TreeGrafter"/>
</dbReference>
<dbReference type="InterPro" id="IPR032397">
    <property type="entry name" value="RHD_dimer"/>
</dbReference>
<gene>
    <name evidence="11" type="ORF">E1301_Tti021629</name>
</gene>
<dbReference type="GO" id="GO:0000978">
    <property type="term" value="F:RNA polymerase II cis-regulatory region sequence-specific DNA binding"/>
    <property type="evidence" value="ECO:0007669"/>
    <property type="project" value="TreeGrafter"/>
</dbReference>
<dbReference type="SUPFAM" id="SSF49417">
    <property type="entry name" value="p53-like transcription factors"/>
    <property type="match status" value="1"/>
</dbReference>
<evidence type="ECO:0000313" key="12">
    <source>
        <dbReference type="Proteomes" id="UP000324632"/>
    </source>
</evidence>
<keyword evidence="7" id="KW-0804">Transcription</keyword>
<comment type="subcellular location">
    <subcellularLocation>
        <location evidence="2">Cytoplasm</location>
    </subcellularLocation>
    <subcellularLocation>
        <location evidence="1">Nucleus</location>
    </subcellularLocation>
</comment>
<dbReference type="Pfam" id="PF16179">
    <property type="entry name" value="RHD_dimer"/>
    <property type="match status" value="1"/>
</dbReference>
<sequence>MKRTSCEIILKSAVQILKFWSETEKKHNQLKVNTTAIISFHQGIEFLTGLTDGHNTRRNHPNITNTSSSTSEEKLETLFSLSRSGTDTSSLFPPIETRPLPPQCLLKCLCDCRCGYSTRSRKDFSSVVAVATGASARSDFTVRMLEMPVVSARAPSLLVTGRTVMRAHSVDLKTHPMNNLYDNIDGQDELDFPLLFLYNQPDLPPDDQADEFIAPSDHGASPASPCVHHDPSLYSDDSLSQLSHRLPSNDLLTFEQADLRHSFGHAAHPAAHQGNRPRIEITCSDLHHHRDHVHTSPVNIHRPMLTVPGYDMPYRESQCLSPASSTSSTSWHSEGCSPCVSPNGSGGAGLAAVTEALQAIQASGSPNTSPRTSITEDTFLDRRSSSPRSRSSSPQGKRTYHQYQTQRSPSPCCGPDEPPEFCGHLANLEDSLNHLGGGLMKPIPTKMVRSSQECSVYTESLFSSVPEVKTQFTAESCYFIPSANWSSPTLAGVCSMPASALPALDWSLPGRAEQYELRVEVQPRQHHRAHYETEGSRGAVKASSSGHPVVQLRGYSGREPLALQIFIGTADDRNLRPHAFYQVHRITGKTVTTSSQERMLNGTKVLEVALEPKENMRATIDCAGILKLRNADIEFRKGETDVGRKNTRVKLVFRVHVPQPTGQWLSLQVASHTIECSQRSAVEKPTVDHQDSDHCSVLGGLQMVLRGQNFTSETRVVFYERTHGDLQTWEAEAKVYREKSTANVLCFEIPPYREPNIYHPVKVNFYVLNSKKSCSPAQHFTYTPLSVPQIKAEPVENYQYAQLGCVVRPVMGLSPPSCRLVDSCMLPSGRSHSSMYPTAHYQHPPAHYQLEHTLPGGSPGHSACMSVTRGTTSLSQFGPNVYQNTTVSDGIQAAASMFPTVDVSELCSGVGHQRVYGSRVSPSAGRSPPVHSHQHTYLSIQHQRTSSPVRLNIKQENLDQAFLDDGLCTS</sequence>
<keyword evidence="4" id="KW-0597">Phosphoprotein</keyword>
<dbReference type="GO" id="GO:0007399">
    <property type="term" value="P:nervous system development"/>
    <property type="evidence" value="ECO:0007669"/>
    <property type="project" value="UniProtKB-ARBA"/>
</dbReference>
<dbReference type="GO" id="GO:0005737">
    <property type="term" value="C:cytoplasm"/>
    <property type="evidence" value="ECO:0007669"/>
    <property type="project" value="UniProtKB-SubCell"/>
</dbReference>
<dbReference type="GO" id="GO:0000981">
    <property type="term" value="F:DNA-binding transcription factor activity, RNA polymerase II-specific"/>
    <property type="evidence" value="ECO:0007669"/>
    <property type="project" value="TreeGrafter"/>
</dbReference>
<evidence type="ECO:0000256" key="2">
    <source>
        <dbReference type="ARBA" id="ARBA00004496"/>
    </source>
</evidence>
<dbReference type="GO" id="GO:0060429">
    <property type="term" value="P:epithelium development"/>
    <property type="evidence" value="ECO:0007669"/>
    <property type="project" value="UniProtKB-ARBA"/>
</dbReference>
<evidence type="ECO:0000256" key="7">
    <source>
        <dbReference type="ARBA" id="ARBA00023163"/>
    </source>
</evidence>
<name>A0A5A9NSZ2_9TELE</name>
<evidence type="ECO:0000256" key="9">
    <source>
        <dbReference type="SAM" id="MobiDB-lite"/>
    </source>
</evidence>
<keyword evidence="5" id="KW-0805">Transcription regulation</keyword>
<dbReference type="EMBL" id="SOYY01000013">
    <property type="protein sequence ID" value="KAA0712588.1"/>
    <property type="molecule type" value="Genomic_DNA"/>
</dbReference>
<dbReference type="Gene3D" id="2.60.40.340">
    <property type="entry name" value="Rel homology domain (RHD), DNA-binding domain"/>
    <property type="match status" value="1"/>
</dbReference>
<feature type="domain" description="RHD" evidence="10">
    <location>
        <begin position="499"/>
        <end position="681"/>
    </location>
</feature>
<accession>A0A5A9NSZ2</accession>
<evidence type="ECO:0000313" key="11">
    <source>
        <dbReference type="EMBL" id="KAA0712588.1"/>
    </source>
</evidence>
<feature type="region of interest" description="Disordered" evidence="9">
    <location>
        <begin position="361"/>
        <end position="414"/>
    </location>
</feature>
<evidence type="ECO:0000256" key="1">
    <source>
        <dbReference type="ARBA" id="ARBA00004123"/>
    </source>
</evidence>
<dbReference type="SUPFAM" id="SSF81296">
    <property type="entry name" value="E set domains"/>
    <property type="match status" value="1"/>
</dbReference>
<comment type="caution">
    <text evidence="11">The sequence shown here is derived from an EMBL/GenBank/DDBJ whole genome shotgun (WGS) entry which is preliminary data.</text>
</comment>
<dbReference type="AlphaFoldDB" id="A0A5A9NSZ2"/>
<evidence type="ECO:0000256" key="4">
    <source>
        <dbReference type="ARBA" id="ARBA00022553"/>
    </source>
</evidence>
<dbReference type="Gene3D" id="2.60.40.10">
    <property type="entry name" value="Immunoglobulins"/>
    <property type="match status" value="1"/>
</dbReference>
<evidence type="ECO:0000256" key="3">
    <source>
        <dbReference type="ARBA" id="ARBA00022490"/>
    </source>
</evidence>
<dbReference type="InterPro" id="IPR008366">
    <property type="entry name" value="NFAT"/>
</dbReference>
<dbReference type="InterPro" id="IPR008967">
    <property type="entry name" value="p53-like_TF_DNA-bd_sf"/>
</dbReference>
<dbReference type="FunFam" id="2.60.40.340:FF:000001">
    <property type="entry name" value="Nuclear factor of activated T-cells, cytoplasmic, calcineurin-dependent 2"/>
    <property type="match status" value="1"/>
</dbReference>
<keyword evidence="12" id="KW-1185">Reference proteome</keyword>
<dbReference type="PRINTS" id="PR01789">
    <property type="entry name" value="NUCFACTORATC"/>
</dbReference>
<keyword evidence="6" id="KW-0238">DNA-binding</keyword>
<dbReference type="GO" id="GO:0009653">
    <property type="term" value="P:anatomical structure morphogenesis"/>
    <property type="evidence" value="ECO:0007669"/>
    <property type="project" value="UniProtKB-ARBA"/>
</dbReference>
<dbReference type="InterPro" id="IPR014756">
    <property type="entry name" value="Ig_E-set"/>
</dbReference>
<reference evidence="11 12" key="1">
    <citation type="journal article" date="2019" name="Mol. Ecol. Resour.">
        <title>Chromosome-level genome assembly of Triplophysa tibetana, a fish adapted to the harsh high-altitude environment of the Tibetan Plateau.</title>
        <authorList>
            <person name="Yang X."/>
            <person name="Liu H."/>
            <person name="Ma Z."/>
            <person name="Zou Y."/>
            <person name="Zou M."/>
            <person name="Mao Y."/>
            <person name="Li X."/>
            <person name="Wang H."/>
            <person name="Chen T."/>
            <person name="Wang W."/>
            <person name="Yang R."/>
        </authorList>
    </citation>
    <scope>NUCLEOTIDE SEQUENCE [LARGE SCALE GENOMIC DNA]</scope>
    <source>
        <strain evidence="11">TTIB1903HZAU</strain>
        <tissue evidence="11">Muscle</tissue>
    </source>
</reference>
<dbReference type="InterPro" id="IPR037059">
    <property type="entry name" value="RHD_DNA_bind_dom_sf"/>
</dbReference>
<dbReference type="PROSITE" id="PS50254">
    <property type="entry name" value="REL_2"/>
    <property type="match status" value="1"/>
</dbReference>
<protein>
    <submittedName>
        <fullName evidence="11">Nuclear factor of activated T-cells, cytoplasmic 2</fullName>
    </submittedName>
</protein>
<dbReference type="GO" id="GO:0005634">
    <property type="term" value="C:nucleus"/>
    <property type="evidence" value="ECO:0007669"/>
    <property type="project" value="UniProtKB-SubCell"/>
</dbReference>
<proteinExistence type="predicted"/>
<dbReference type="Proteomes" id="UP000324632">
    <property type="component" value="Chromosome 13"/>
</dbReference>
<dbReference type="SMART" id="SM00429">
    <property type="entry name" value="IPT"/>
    <property type="match status" value="1"/>
</dbReference>
<dbReference type="InterPro" id="IPR013783">
    <property type="entry name" value="Ig-like_fold"/>
</dbReference>
<evidence type="ECO:0000256" key="6">
    <source>
        <dbReference type="ARBA" id="ARBA00023125"/>
    </source>
</evidence>
<dbReference type="InterPro" id="IPR002909">
    <property type="entry name" value="IPT_dom"/>
</dbReference>
<dbReference type="PANTHER" id="PTHR12533:SF4">
    <property type="entry name" value="NUCLEAR FACTOR OF ACTIVATED T-CELLS, CYTOPLASMIC 2"/>
    <property type="match status" value="1"/>
</dbReference>
<feature type="compositionally biased region" description="Polar residues" evidence="9">
    <location>
        <begin position="361"/>
        <end position="376"/>
    </location>
</feature>
<dbReference type="PANTHER" id="PTHR12533">
    <property type="entry name" value="NFAT"/>
    <property type="match status" value="1"/>
</dbReference>
<organism evidence="11 12">
    <name type="scientific">Triplophysa tibetana</name>
    <dbReference type="NCBI Taxonomy" id="1572043"/>
    <lineage>
        <taxon>Eukaryota</taxon>
        <taxon>Metazoa</taxon>
        <taxon>Chordata</taxon>
        <taxon>Craniata</taxon>
        <taxon>Vertebrata</taxon>
        <taxon>Euteleostomi</taxon>
        <taxon>Actinopterygii</taxon>
        <taxon>Neopterygii</taxon>
        <taxon>Teleostei</taxon>
        <taxon>Ostariophysi</taxon>
        <taxon>Cypriniformes</taxon>
        <taxon>Nemacheilidae</taxon>
        <taxon>Triplophysa</taxon>
    </lineage>
</organism>
<feature type="compositionally biased region" description="Low complexity" evidence="9">
    <location>
        <begin position="318"/>
        <end position="337"/>
    </location>
</feature>
<dbReference type="Pfam" id="PF00554">
    <property type="entry name" value="RHD_DNA_bind"/>
    <property type="match status" value="1"/>
</dbReference>
<feature type="region of interest" description="Disordered" evidence="9">
    <location>
        <begin position="207"/>
        <end position="230"/>
    </location>
</feature>
<feature type="region of interest" description="Disordered" evidence="9">
    <location>
        <begin position="318"/>
        <end position="344"/>
    </location>
</feature>
<dbReference type="GO" id="GO:0005667">
    <property type="term" value="C:transcription regulator complex"/>
    <property type="evidence" value="ECO:0007669"/>
    <property type="project" value="TreeGrafter"/>
</dbReference>
<feature type="region of interest" description="Disordered" evidence="9">
    <location>
        <begin position="51"/>
        <end position="70"/>
    </location>
</feature>
<dbReference type="InterPro" id="IPR011539">
    <property type="entry name" value="RHD_DNA_bind_dom"/>
</dbReference>
<evidence type="ECO:0000259" key="10">
    <source>
        <dbReference type="PROSITE" id="PS50254"/>
    </source>
</evidence>